<sequence>MVSVSADSLFVRCGVAAAAYYLPQDLGVGVILALNVRSKGREITGTKVPGPPASRVNDLVSNFMLDRGFAPSMYSISKSKRHTVVDLH</sequence>
<keyword evidence="2" id="KW-1185">Reference proteome</keyword>
<accession>L1LC74</accession>
<organism evidence="1 2">
    <name type="scientific">Theileria equi strain WA</name>
    <dbReference type="NCBI Taxonomy" id="1537102"/>
    <lineage>
        <taxon>Eukaryota</taxon>
        <taxon>Sar</taxon>
        <taxon>Alveolata</taxon>
        <taxon>Apicomplexa</taxon>
        <taxon>Aconoidasida</taxon>
        <taxon>Piroplasmida</taxon>
        <taxon>Theileriidae</taxon>
        <taxon>Theileria</taxon>
    </lineage>
</organism>
<evidence type="ECO:0000313" key="1">
    <source>
        <dbReference type="EMBL" id="EKX72946.1"/>
    </source>
</evidence>
<comment type="caution">
    <text evidence="1">The sequence shown here is derived from an EMBL/GenBank/DDBJ whole genome shotgun (WGS) entry which is preliminary data.</text>
</comment>
<dbReference type="eggNOG" id="ENOG502QWVS">
    <property type="taxonomic scope" value="Eukaryota"/>
</dbReference>
<proteinExistence type="predicted"/>
<dbReference type="RefSeq" id="XP_004832398.1">
    <property type="nucleotide sequence ID" value="XM_004832341.1"/>
</dbReference>
<dbReference type="KEGG" id="beq:BEWA_015050"/>
<reference evidence="1 2" key="1">
    <citation type="journal article" date="2012" name="BMC Genomics">
        <title>Comparative genomic analysis and phylogenetic position of Theileria equi.</title>
        <authorList>
            <person name="Kappmeyer L.S."/>
            <person name="Thiagarajan M."/>
            <person name="Herndon D.R."/>
            <person name="Ramsay J.D."/>
            <person name="Caler E."/>
            <person name="Djikeng A."/>
            <person name="Gillespie J.J."/>
            <person name="Lau A.O."/>
            <person name="Roalson E.H."/>
            <person name="Silva J.C."/>
            <person name="Silva M.G."/>
            <person name="Suarez C.E."/>
            <person name="Ueti M.W."/>
            <person name="Nene V.M."/>
            <person name="Mealey R.H."/>
            <person name="Knowles D.P."/>
            <person name="Brayton K.A."/>
        </authorList>
    </citation>
    <scope>NUCLEOTIDE SEQUENCE [LARGE SCALE GENOMIC DNA]</scope>
    <source>
        <strain evidence="1 2">WA</strain>
    </source>
</reference>
<dbReference type="InterPro" id="IPR056348">
    <property type="entry name" value="Microp_apicomplexa_9"/>
</dbReference>
<dbReference type="EMBL" id="ACOU01000004">
    <property type="protein sequence ID" value="EKX72946.1"/>
    <property type="molecule type" value="Genomic_DNA"/>
</dbReference>
<name>L1LC74_THEEQ</name>
<evidence type="ECO:0000313" key="2">
    <source>
        <dbReference type="Proteomes" id="UP000031512"/>
    </source>
</evidence>
<dbReference type="GeneID" id="15804581"/>
<dbReference type="VEuPathDB" id="PiroplasmaDB:BEWA_015050"/>
<dbReference type="Proteomes" id="UP000031512">
    <property type="component" value="Unassembled WGS sequence"/>
</dbReference>
<dbReference type="OrthoDB" id="361009at2759"/>
<protein>
    <submittedName>
        <fullName evidence="1">Uncharacterized protein</fullName>
    </submittedName>
</protein>
<dbReference type="AlphaFoldDB" id="L1LC74"/>
<dbReference type="Pfam" id="PF23513">
    <property type="entry name" value="Microp_apicomplexa_9"/>
    <property type="match status" value="1"/>
</dbReference>
<gene>
    <name evidence="1" type="ORF">BEWA_015050</name>
</gene>